<keyword evidence="6" id="KW-1185">Reference proteome</keyword>
<evidence type="ECO:0000313" key="5">
    <source>
        <dbReference type="EMBL" id="EFA45247.1"/>
    </source>
</evidence>
<evidence type="ECO:0000256" key="1">
    <source>
        <dbReference type="ARBA" id="ARBA00010529"/>
    </source>
</evidence>
<reference evidence="5 6" key="1">
    <citation type="submission" date="2009-10" db="EMBL/GenBank/DDBJ databases">
        <authorList>
            <person name="Qin X."/>
            <person name="Bachman B."/>
            <person name="Battles P."/>
            <person name="Bell A."/>
            <person name="Bess C."/>
            <person name="Bickham C."/>
            <person name="Chaboub L."/>
            <person name="Chen D."/>
            <person name="Coyle M."/>
            <person name="Deiros D.R."/>
            <person name="Dinh H."/>
            <person name="Forbes L."/>
            <person name="Fowler G."/>
            <person name="Francisco L."/>
            <person name="Fu Q."/>
            <person name="Gubbala S."/>
            <person name="Hale W."/>
            <person name="Han Y."/>
            <person name="Hemphill L."/>
            <person name="Highlander S.K."/>
            <person name="Hirani K."/>
            <person name="Hogues M."/>
            <person name="Jackson L."/>
            <person name="Jakkamsetti A."/>
            <person name="Javaid M."/>
            <person name="Jiang H."/>
            <person name="Korchina V."/>
            <person name="Kovar C."/>
            <person name="Lara F."/>
            <person name="Lee S."/>
            <person name="Mata R."/>
            <person name="Mathew T."/>
            <person name="Moen C."/>
            <person name="Morales K."/>
            <person name="Munidasa M."/>
            <person name="Nazareth L."/>
            <person name="Ngo R."/>
            <person name="Nguyen L."/>
            <person name="Okwuonu G."/>
            <person name="Ongeri F."/>
            <person name="Patil S."/>
            <person name="Petrosino J."/>
            <person name="Pham C."/>
            <person name="Pham P."/>
            <person name="Pu L.-L."/>
            <person name="Puazo M."/>
            <person name="Raj R."/>
            <person name="Reid J."/>
            <person name="Rouhana J."/>
            <person name="Saada N."/>
            <person name="Shang Y."/>
            <person name="Simmons D."/>
            <person name="Thornton R."/>
            <person name="Warren J."/>
            <person name="Weissenberger G."/>
            <person name="Zhang J."/>
            <person name="Zhang L."/>
            <person name="Zhou C."/>
            <person name="Zhu D."/>
            <person name="Muzny D."/>
            <person name="Worley K."/>
            <person name="Gibbs R."/>
        </authorList>
    </citation>
    <scope>NUCLEOTIDE SEQUENCE [LARGE SCALE GENOMIC DNA]</scope>
    <source>
        <strain evidence="5 6">DSM 17361</strain>
    </source>
</reference>
<sequence length="91" mass="9595">MNKTELVKKIADATGLSAADAKKALDATTCAIKEALVDGDKVQLIGFGTFSTKERPARQGVNPSSGEKIQIAAKTVVKFNPGSEFEEAVNK</sequence>
<dbReference type="PRINTS" id="PR01727">
    <property type="entry name" value="DNABINDINGHU"/>
</dbReference>
<dbReference type="OrthoDB" id="9799835at2"/>
<evidence type="ECO:0000256" key="3">
    <source>
        <dbReference type="ARBA" id="ARBA00023125"/>
    </source>
</evidence>
<dbReference type="SMART" id="SM00411">
    <property type="entry name" value="BHL"/>
    <property type="match status" value="1"/>
</dbReference>
<dbReference type="GO" id="GO:0030261">
    <property type="term" value="P:chromosome condensation"/>
    <property type="evidence" value="ECO:0007669"/>
    <property type="project" value="UniProtKB-KW"/>
</dbReference>
<gene>
    <name evidence="5" type="primary">hup</name>
    <name evidence="5" type="ORF">HMPREF0645_0346</name>
</gene>
<dbReference type="HOGENOM" id="CLU_105066_3_1_10"/>
<accession>D1PTR1</accession>
<dbReference type="RefSeq" id="WP_007174695.1">
    <property type="nucleotide sequence ID" value="NZ_GG704782.1"/>
</dbReference>
<dbReference type="PANTHER" id="PTHR33175:SF3">
    <property type="entry name" value="DNA-BINDING PROTEIN HU-BETA"/>
    <property type="match status" value="1"/>
</dbReference>
<comment type="caution">
    <text evidence="5">The sequence shown here is derived from an EMBL/GenBank/DDBJ whole genome shotgun (WGS) entry which is preliminary data.</text>
</comment>
<dbReference type="AlphaFoldDB" id="D1PTR1"/>
<name>D1PTR1_9BACT</name>
<dbReference type="Proteomes" id="UP000003160">
    <property type="component" value="Unassembled WGS sequence"/>
</dbReference>
<dbReference type="EMBL" id="ACKS01000018">
    <property type="protein sequence ID" value="EFA45247.1"/>
    <property type="molecule type" value="Genomic_DNA"/>
</dbReference>
<proteinExistence type="inferred from homology"/>
<dbReference type="SUPFAM" id="SSF47729">
    <property type="entry name" value="IHF-like DNA-binding proteins"/>
    <property type="match status" value="1"/>
</dbReference>
<dbReference type="InterPro" id="IPR010992">
    <property type="entry name" value="IHF-like_DNA-bd_dom_sf"/>
</dbReference>
<evidence type="ECO:0000256" key="4">
    <source>
        <dbReference type="RuleBase" id="RU003939"/>
    </source>
</evidence>
<dbReference type="GO" id="GO:0030527">
    <property type="term" value="F:structural constituent of chromatin"/>
    <property type="evidence" value="ECO:0007669"/>
    <property type="project" value="InterPro"/>
</dbReference>
<dbReference type="PANTHER" id="PTHR33175">
    <property type="entry name" value="DNA-BINDING PROTEIN HU"/>
    <property type="match status" value="1"/>
</dbReference>
<dbReference type="Gene3D" id="4.10.520.10">
    <property type="entry name" value="IHF-like DNA-binding proteins"/>
    <property type="match status" value="1"/>
</dbReference>
<evidence type="ECO:0000313" key="6">
    <source>
        <dbReference type="Proteomes" id="UP000003160"/>
    </source>
</evidence>
<dbReference type="InterPro" id="IPR000119">
    <property type="entry name" value="Hist_DNA-bd"/>
</dbReference>
<protein>
    <submittedName>
        <fullName evidence="5">DNA-binding protein HU</fullName>
    </submittedName>
</protein>
<keyword evidence="2" id="KW-0226">DNA condensation</keyword>
<dbReference type="eggNOG" id="COG0776">
    <property type="taxonomic scope" value="Bacteria"/>
</dbReference>
<organism evidence="5 6">
    <name type="scientific">Hallella bergensis DSM 17361</name>
    <dbReference type="NCBI Taxonomy" id="585502"/>
    <lineage>
        <taxon>Bacteria</taxon>
        <taxon>Pseudomonadati</taxon>
        <taxon>Bacteroidota</taxon>
        <taxon>Bacteroidia</taxon>
        <taxon>Bacteroidales</taxon>
        <taxon>Prevotellaceae</taxon>
        <taxon>Hallella</taxon>
    </lineage>
</organism>
<keyword evidence="3 5" id="KW-0238">DNA-binding</keyword>
<dbReference type="CDD" id="cd13831">
    <property type="entry name" value="HU"/>
    <property type="match status" value="1"/>
</dbReference>
<comment type="similarity">
    <text evidence="1 4">Belongs to the bacterial histone-like protein family.</text>
</comment>
<dbReference type="GO" id="GO:0003677">
    <property type="term" value="F:DNA binding"/>
    <property type="evidence" value="ECO:0007669"/>
    <property type="project" value="UniProtKB-KW"/>
</dbReference>
<dbReference type="Pfam" id="PF00216">
    <property type="entry name" value="Bac_DNA_binding"/>
    <property type="match status" value="1"/>
</dbReference>
<evidence type="ECO:0000256" key="2">
    <source>
        <dbReference type="ARBA" id="ARBA00023067"/>
    </source>
</evidence>